<dbReference type="Proteomes" id="UP000185783">
    <property type="component" value="Unassembled WGS sequence"/>
</dbReference>
<evidence type="ECO:0000313" key="2">
    <source>
        <dbReference type="Proteomes" id="UP000185783"/>
    </source>
</evidence>
<dbReference type="RefSeq" id="WP_073833088.1">
    <property type="nucleotide sequence ID" value="NZ_LVVZ01000014.1"/>
</dbReference>
<keyword evidence="2" id="KW-1185">Reference proteome</keyword>
<organism evidence="1 2">
    <name type="scientific">Pseudovibrio exalbescens</name>
    <dbReference type="NCBI Taxonomy" id="197461"/>
    <lineage>
        <taxon>Bacteria</taxon>
        <taxon>Pseudomonadati</taxon>
        <taxon>Pseudomonadota</taxon>
        <taxon>Alphaproteobacteria</taxon>
        <taxon>Hyphomicrobiales</taxon>
        <taxon>Stappiaceae</taxon>
        <taxon>Pseudovibrio</taxon>
    </lineage>
</organism>
<evidence type="ECO:0000313" key="1">
    <source>
        <dbReference type="EMBL" id="OKL44241.1"/>
    </source>
</evidence>
<protein>
    <submittedName>
        <fullName evidence="1">Uncharacterized protein</fullName>
    </submittedName>
</protein>
<sequence>MVKREANLSELQAQGQDVLWFLDRGPGLTDGKGYVFLDPGCALRFSGMTLGVWGKVEFSTSGVIPRLTRDPNGQLLHLWAFLTLESDLRCACPA</sequence>
<dbReference type="EMBL" id="LVVZ01000014">
    <property type="protein sequence ID" value="OKL44241.1"/>
    <property type="molecule type" value="Genomic_DNA"/>
</dbReference>
<reference evidence="1 2" key="1">
    <citation type="submission" date="2016-03" db="EMBL/GenBank/DDBJ databases">
        <title>Genome sequence of Nesiotobacter sp. nov., a moderately halophilic alphaproteobacterium isolated from the Yellow Sea, China.</title>
        <authorList>
            <person name="Zhang G."/>
            <person name="Zhang R."/>
        </authorList>
    </citation>
    <scope>NUCLEOTIDE SEQUENCE [LARGE SCALE GENOMIC DNA]</scope>
    <source>
        <strain evidence="1 2">WB1-6</strain>
    </source>
</reference>
<name>A0A1U7JHW4_9HYPH</name>
<comment type="caution">
    <text evidence="1">The sequence shown here is derived from an EMBL/GenBank/DDBJ whole genome shotgun (WGS) entry which is preliminary data.</text>
</comment>
<accession>A0A1U7JHW4</accession>
<dbReference type="AlphaFoldDB" id="A0A1U7JHW4"/>
<proteinExistence type="predicted"/>
<gene>
    <name evidence="1" type="ORF">A3843_07445</name>
</gene>